<sequence length="48" mass="5355">MDASREMVICIAFCAVSQILATKCPPPFHLLELTDLYNDPPPEAFMNT</sequence>
<gene>
    <name evidence="1" type="ORF">AFUS01_LOCUS14242</name>
</gene>
<dbReference type="OrthoDB" id="9974421at2759"/>
<evidence type="ECO:0000313" key="1">
    <source>
        <dbReference type="EMBL" id="CAG7725276.1"/>
    </source>
</evidence>
<accession>A0A8J2JSA9</accession>
<keyword evidence="2" id="KW-1185">Reference proteome</keyword>
<dbReference type="AlphaFoldDB" id="A0A8J2JSA9"/>
<protein>
    <submittedName>
        <fullName evidence="1">Uncharacterized protein</fullName>
    </submittedName>
</protein>
<name>A0A8J2JSA9_9HEXA</name>
<evidence type="ECO:0000313" key="2">
    <source>
        <dbReference type="Proteomes" id="UP000708208"/>
    </source>
</evidence>
<reference evidence="1" key="1">
    <citation type="submission" date="2021-06" db="EMBL/GenBank/DDBJ databases">
        <authorList>
            <person name="Hodson N. C."/>
            <person name="Mongue J. A."/>
            <person name="Jaron S. K."/>
        </authorList>
    </citation>
    <scope>NUCLEOTIDE SEQUENCE</scope>
</reference>
<feature type="non-terminal residue" evidence="1">
    <location>
        <position position="48"/>
    </location>
</feature>
<comment type="caution">
    <text evidence="1">The sequence shown here is derived from an EMBL/GenBank/DDBJ whole genome shotgun (WGS) entry which is preliminary data.</text>
</comment>
<dbReference type="EMBL" id="CAJVCH010119712">
    <property type="protein sequence ID" value="CAG7725276.1"/>
    <property type="molecule type" value="Genomic_DNA"/>
</dbReference>
<organism evidence="1 2">
    <name type="scientific">Allacma fusca</name>
    <dbReference type="NCBI Taxonomy" id="39272"/>
    <lineage>
        <taxon>Eukaryota</taxon>
        <taxon>Metazoa</taxon>
        <taxon>Ecdysozoa</taxon>
        <taxon>Arthropoda</taxon>
        <taxon>Hexapoda</taxon>
        <taxon>Collembola</taxon>
        <taxon>Symphypleona</taxon>
        <taxon>Sminthuridae</taxon>
        <taxon>Allacma</taxon>
    </lineage>
</organism>
<proteinExistence type="predicted"/>
<dbReference type="Proteomes" id="UP000708208">
    <property type="component" value="Unassembled WGS sequence"/>
</dbReference>